<reference evidence="3" key="2">
    <citation type="submission" date="2015-01" db="EMBL/GenBank/DDBJ databases">
        <title>Evolutionary Origins and Diversification of the Mycorrhizal Mutualists.</title>
        <authorList>
            <consortium name="DOE Joint Genome Institute"/>
            <consortium name="Mycorrhizal Genomics Consortium"/>
            <person name="Kohler A."/>
            <person name="Kuo A."/>
            <person name="Nagy L.G."/>
            <person name="Floudas D."/>
            <person name="Copeland A."/>
            <person name="Barry K.W."/>
            <person name="Cichocki N."/>
            <person name="Veneault-Fourrey C."/>
            <person name="LaButti K."/>
            <person name="Lindquist E.A."/>
            <person name="Lipzen A."/>
            <person name="Lundell T."/>
            <person name="Morin E."/>
            <person name="Murat C."/>
            <person name="Riley R."/>
            <person name="Ohm R."/>
            <person name="Sun H."/>
            <person name="Tunlid A."/>
            <person name="Henrissat B."/>
            <person name="Grigoriev I.V."/>
            <person name="Hibbett D.S."/>
            <person name="Martin F."/>
        </authorList>
    </citation>
    <scope>NUCLEOTIDE SEQUENCE [LARGE SCALE GENOMIC DNA]</scope>
    <source>
        <strain evidence="3">441</strain>
    </source>
</reference>
<evidence type="ECO:0000256" key="1">
    <source>
        <dbReference type="SAM" id="MobiDB-lite"/>
    </source>
</evidence>
<organism evidence="2 3">
    <name type="scientific">Pisolithus microcarpus 441</name>
    <dbReference type="NCBI Taxonomy" id="765257"/>
    <lineage>
        <taxon>Eukaryota</taxon>
        <taxon>Fungi</taxon>
        <taxon>Dikarya</taxon>
        <taxon>Basidiomycota</taxon>
        <taxon>Agaricomycotina</taxon>
        <taxon>Agaricomycetes</taxon>
        <taxon>Agaricomycetidae</taxon>
        <taxon>Boletales</taxon>
        <taxon>Sclerodermatineae</taxon>
        <taxon>Pisolithaceae</taxon>
        <taxon>Pisolithus</taxon>
    </lineage>
</organism>
<dbReference type="EMBL" id="KN833689">
    <property type="protein sequence ID" value="KIK29476.1"/>
    <property type="molecule type" value="Genomic_DNA"/>
</dbReference>
<proteinExistence type="predicted"/>
<accession>A0A0C9ZJL9</accession>
<dbReference type="AlphaFoldDB" id="A0A0C9ZJL9"/>
<gene>
    <name evidence="2" type="ORF">PISMIDRAFT_672165</name>
</gene>
<feature type="region of interest" description="Disordered" evidence="1">
    <location>
        <begin position="1"/>
        <end position="53"/>
    </location>
</feature>
<keyword evidence="3" id="KW-1185">Reference proteome</keyword>
<sequence length="53" mass="5835">MFHNGGLVGNPSQPRPRIVTANGYRTYGQPPVSPRTTGHSQYDAYPGFNPTQF</sequence>
<dbReference type="Proteomes" id="UP000054018">
    <property type="component" value="Unassembled WGS sequence"/>
</dbReference>
<name>A0A0C9ZJL9_9AGAM</name>
<evidence type="ECO:0000313" key="3">
    <source>
        <dbReference type="Proteomes" id="UP000054018"/>
    </source>
</evidence>
<dbReference type="HOGENOM" id="CLU_3069611_0_0_1"/>
<reference evidence="2 3" key="1">
    <citation type="submission" date="2014-04" db="EMBL/GenBank/DDBJ databases">
        <authorList>
            <consortium name="DOE Joint Genome Institute"/>
            <person name="Kuo A."/>
            <person name="Kohler A."/>
            <person name="Costa M.D."/>
            <person name="Nagy L.G."/>
            <person name="Floudas D."/>
            <person name="Copeland A."/>
            <person name="Barry K.W."/>
            <person name="Cichocki N."/>
            <person name="Veneault-Fourrey C."/>
            <person name="LaButti K."/>
            <person name="Lindquist E.A."/>
            <person name="Lipzen A."/>
            <person name="Lundell T."/>
            <person name="Morin E."/>
            <person name="Murat C."/>
            <person name="Sun H."/>
            <person name="Tunlid A."/>
            <person name="Henrissat B."/>
            <person name="Grigoriev I.V."/>
            <person name="Hibbett D.S."/>
            <person name="Martin F."/>
            <person name="Nordberg H.P."/>
            <person name="Cantor M.N."/>
            <person name="Hua S.X."/>
        </authorList>
    </citation>
    <scope>NUCLEOTIDE SEQUENCE [LARGE SCALE GENOMIC DNA]</scope>
    <source>
        <strain evidence="2 3">441</strain>
    </source>
</reference>
<protein>
    <submittedName>
        <fullName evidence="2">Uncharacterized protein</fullName>
    </submittedName>
</protein>
<evidence type="ECO:0000313" key="2">
    <source>
        <dbReference type="EMBL" id="KIK29476.1"/>
    </source>
</evidence>